<feature type="binding site" evidence="5">
    <location>
        <position position="232"/>
    </location>
    <ligand>
        <name>Fe cation</name>
        <dbReference type="ChEBI" id="CHEBI:24875"/>
        <note>catalytic</note>
    </ligand>
</feature>
<dbReference type="Proteomes" id="UP000198406">
    <property type="component" value="Unassembled WGS sequence"/>
</dbReference>
<feature type="binding site" evidence="5">
    <location>
        <position position="230"/>
    </location>
    <ligand>
        <name>Fe cation</name>
        <dbReference type="ChEBI" id="CHEBI:24875"/>
        <note>catalytic</note>
    </ligand>
</feature>
<dbReference type="GO" id="GO:0035516">
    <property type="term" value="F:broad specificity oxidative DNA demethylase activity"/>
    <property type="evidence" value="ECO:0007669"/>
    <property type="project" value="TreeGrafter"/>
</dbReference>
<dbReference type="AlphaFoldDB" id="A0A1Z5JX08"/>
<keyword evidence="8" id="KW-1185">Reference proteome</keyword>
<dbReference type="EMBL" id="BDSP01000131">
    <property type="protein sequence ID" value="GAX18555.1"/>
    <property type="molecule type" value="Genomic_DNA"/>
</dbReference>
<organism evidence="7 8">
    <name type="scientific">Fistulifera solaris</name>
    <name type="common">Oleaginous diatom</name>
    <dbReference type="NCBI Taxonomy" id="1519565"/>
    <lineage>
        <taxon>Eukaryota</taxon>
        <taxon>Sar</taxon>
        <taxon>Stramenopiles</taxon>
        <taxon>Ochrophyta</taxon>
        <taxon>Bacillariophyta</taxon>
        <taxon>Bacillariophyceae</taxon>
        <taxon>Bacillariophycidae</taxon>
        <taxon>Naviculales</taxon>
        <taxon>Naviculaceae</taxon>
        <taxon>Fistulifera</taxon>
    </lineage>
</organism>
<accession>A0A1Z5JX08</accession>
<dbReference type="GO" id="GO:0008198">
    <property type="term" value="F:ferrous iron binding"/>
    <property type="evidence" value="ECO:0007669"/>
    <property type="project" value="TreeGrafter"/>
</dbReference>
<evidence type="ECO:0000256" key="5">
    <source>
        <dbReference type="PIRSR" id="PIRSR604574-2"/>
    </source>
</evidence>
<feature type="domain" description="Alpha-ketoglutarate-dependent dioxygenase AlkB-like" evidence="6">
    <location>
        <begin position="121"/>
        <end position="340"/>
    </location>
</feature>
<keyword evidence="3" id="KW-0560">Oxidoreductase</keyword>
<dbReference type="InterPro" id="IPR027450">
    <property type="entry name" value="AlkB-like"/>
</dbReference>
<evidence type="ECO:0000313" key="7">
    <source>
        <dbReference type="EMBL" id="GAX18555.1"/>
    </source>
</evidence>
<dbReference type="GO" id="GO:0005737">
    <property type="term" value="C:cytoplasm"/>
    <property type="evidence" value="ECO:0007669"/>
    <property type="project" value="TreeGrafter"/>
</dbReference>
<dbReference type="PANTHER" id="PTHR16557:SF2">
    <property type="entry name" value="NUCLEIC ACID DIOXYGENASE ALKBH1"/>
    <property type="match status" value="1"/>
</dbReference>
<name>A0A1Z5JX08_FISSO</name>
<dbReference type="Gene3D" id="2.60.120.590">
    <property type="entry name" value="Alpha-ketoglutarate-dependent dioxygenase AlkB-like"/>
    <property type="match status" value="1"/>
</dbReference>
<evidence type="ECO:0000313" key="8">
    <source>
        <dbReference type="Proteomes" id="UP000198406"/>
    </source>
</evidence>
<dbReference type="InterPro" id="IPR037151">
    <property type="entry name" value="AlkB-like_sf"/>
</dbReference>
<dbReference type="EC" id="4.2.99.18" evidence="7"/>
<comment type="cofactor">
    <cofactor evidence="5">
        <name>Fe(2+)</name>
        <dbReference type="ChEBI" id="CHEBI:29033"/>
    </cofactor>
    <text evidence="5">Binds 1 Fe(2+) ion per subunit.</text>
</comment>
<keyword evidence="7" id="KW-0456">Lyase</keyword>
<dbReference type="GO" id="GO:0005634">
    <property type="term" value="C:nucleus"/>
    <property type="evidence" value="ECO:0007669"/>
    <property type="project" value="TreeGrafter"/>
</dbReference>
<evidence type="ECO:0000256" key="2">
    <source>
        <dbReference type="ARBA" id="ARBA00022964"/>
    </source>
</evidence>
<comment type="caution">
    <text evidence="7">The sequence shown here is derived from an EMBL/GenBank/DDBJ whole genome shotgun (WGS) entry which is preliminary data.</text>
</comment>
<protein>
    <submittedName>
        <fullName evidence="7">Alkylated DNA repair protein alkB homolog 1</fullName>
        <ecNumber evidence="7">4.2.99.18</ecNumber>
    </submittedName>
</protein>
<keyword evidence="4 5" id="KW-0408">Iron</keyword>
<dbReference type="InParanoid" id="A0A1Z5JX08"/>
<dbReference type="InterPro" id="IPR004574">
    <property type="entry name" value="Alkb"/>
</dbReference>
<dbReference type="SUPFAM" id="SSF51197">
    <property type="entry name" value="Clavaminate synthase-like"/>
    <property type="match status" value="1"/>
</dbReference>
<evidence type="ECO:0000256" key="4">
    <source>
        <dbReference type="ARBA" id="ARBA00023004"/>
    </source>
</evidence>
<keyword evidence="1 5" id="KW-0479">Metal-binding</keyword>
<proteinExistence type="predicted"/>
<evidence type="ECO:0000256" key="3">
    <source>
        <dbReference type="ARBA" id="ARBA00023002"/>
    </source>
</evidence>
<feature type="binding site" evidence="5">
    <location>
        <position position="286"/>
    </location>
    <ligand>
        <name>Fe cation</name>
        <dbReference type="ChEBI" id="CHEBI:24875"/>
        <note>catalytic</note>
    </ligand>
</feature>
<dbReference type="OrthoDB" id="6614653at2759"/>
<dbReference type="GO" id="GO:0140078">
    <property type="term" value="F:class I DNA-(apurinic or apyrimidinic site) endonuclease activity"/>
    <property type="evidence" value="ECO:0007669"/>
    <property type="project" value="UniProtKB-EC"/>
</dbReference>
<dbReference type="GO" id="GO:0035513">
    <property type="term" value="P:oxidative RNA demethylation"/>
    <property type="evidence" value="ECO:0007669"/>
    <property type="project" value="TreeGrafter"/>
</dbReference>
<dbReference type="GO" id="GO:0035515">
    <property type="term" value="F:oxidative RNA demethylase activity"/>
    <property type="evidence" value="ECO:0007669"/>
    <property type="project" value="TreeGrafter"/>
</dbReference>
<keyword evidence="2" id="KW-0223">Dioxygenase</keyword>
<reference evidence="7 8" key="1">
    <citation type="journal article" date="2015" name="Plant Cell">
        <title>Oil accumulation by the oleaginous diatom Fistulifera solaris as revealed by the genome and transcriptome.</title>
        <authorList>
            <person name="Tanaka T."/>
            <person name="Maeda Y."/>
            <person name="Veluchamy A."/>
            <person name="Tanaka M."/>
            <person name="Abida H."/>
            <person name="Marechal E."/>
            <person name="Bowler C."/>
            <person name="Muto M."/>
            <person name="Sunaga Y."/>
            <person name="Tanaka M."/>
            <person name="Yoshino T."/>
            <person name="Taniguchi T."/>
            <person name="Fukuda Y."/>
            <person name="Nemoto M."/>
            <person name="Matsumoto M."/>
            <person name="Wong P.S."/>
            <person name="Aburatani S."/>
            <person name="Fujibuchi W."/>
        </authorList>
    </citation>
    <scope>NUCLEOTIDE SEQUENCE [LARGE SCALE GENOMIC DNA]</scope>
    <source>
        <strain evidence="7 8">JPCC DA0580</strain>
    </source>
</reference>
<sequence>MSKEDSSMTAFRAAYVRFRRRPDQPDRWDDLSEMIDFGGQIDDDPRIRRLPSLSQEDVYQGPIFGLRDCPGFLYAPQALSTDLQHFLSYRALSVYCEKPHTTNIDLVPPKPQEIVNNIENNESQWDLWNKIVRNEDSTEKPKTSQSTKRTFYRNFDKLSWATLGHHYDWTSRTYPPEMSSPMAPELTDLSTFFARTAFQYSDASTNTSFSFAATASIVNFYNAKSNMGCHRDDGELAVDKPIVSVSMGRPAVFLLGGASKDDVPVPILVRAGDVMILGGASRLNYHSMARLLPFEGLPPVAESACPREPVGWAGLEPVSPEDMVFVNEFLSSHRINVNVRQVFPDSKV</sequence>
<evidence type="ECO:0000259" key="6">
    <source>
        <dbReference type="Pfam" id="PF13532"/>
    </source>
</evidence>
<evidence type="ECO:0000256" key="1">
    <source>
        <dbReference type="ARBA" id="ARBA00022723"/>
    </source>
</evidence>
<gene>
    <name evidence="7" type="ORF">FisN_10Hh244</name>
</gene>
<dbReference type="PANTHER" id="PTHR16557">
    <property type="entry name" value="ALKYLATED DNA REPAIR PROTEIN ALKB-RELATED"/>
    <property type="match status" value="1"/>
</dbReference>
<dbReference type="Pfam" id="PF13532">
    <property type="entry name" value="2OG-FeII_Oxy_2"/>
    <property type="match status" value="1"/>
</dbReference>